<evidence type="ECO:0000256" key="1">
    <source>
        <dbReference type="ARBA" id="ARBA00022771"/>
    </source>
</evidence>
<dbReference type="OrthoDB" id="1903104at2759"/>
<keyword evidence="2" id="KW-0862">Zinc</keyword>
<reference evidence="4 5" key="1">
    <citation type="submission" date="2017-08" db="EMBL/GenBank/DDBJ databases">
        <title>Acidophilic green algal genome provides insights into adaptation to an acidic environment.</title>
        <authorList>
            <person name="Hirooka S."/>
            <person name="Hirose Y."/>
            <person name="Kanesaki Y."/>
            <person name="Higuchi S."/>
            <person name="Fujiwara T."/>
            <person name="Onuma R."/>
            <person name="Era A."/>
            <person name="Ohbayashi R."/>
            <person name="Uzuka A."/>
            <person name="Nozaki H."/>
            <person name="Yoshikawa H."/>
            <person name="Miyagishima S.Y."/>
        </authorList>
    </citation>
    <scope>NUCLEOTIDE SEQUENCE [LARGE SCALE GENOMIC DNA]</scope>
    <source>
        <strain evidence="4 5">NIES-2499</strain>
    </source>
</reference>
<comment type="caution">
    <text evidence="4">The sequence shown here is derived from an EMBL/GenBank/DDBJ whole genome shotgun (WGS) entry which is preliminary data.</text>
</comment>
<dbReference type="Gene3D" id="3.30.40.10">
    <property type="entry name" value="Zinc/RING finger domain, C3HC4 (zinc finger)"/>
    <property type="match status" value="1"/>
</dbReference>
<feature type="region of interest" description="Disordered" evidence="3">
    <location>
        <begin position="66"/>
        <end position="93"/>
    </location>
</feature>
<keyword evidence="1" id="KW-0479">Metal-binding</keyword>
<evidence type="ECO:0000313" key="4">
    <source>
        <dbReference type="EMBL" id="GAX79517.1"/>
    </source>
</evidence>
<feature type="compositionally biased region" description="Low complexity" evidence="3">
    <location>
        <begin position="66"/>
        <end position="90"/>
    </location>
</feature>
<evidence type="ECO:0000256" key="2">
    <source>
        <dbReference type="ARBA" id="ARBA00022833"/>
    </source>
</evidence>
<dbReference type="EMBL" id="BEGY01000043">
    <property type="protein sequence ID" value="GAX79517.1"/>
    <property type="molecule type" value="Genomic_DNA"/>
</dbReference>
<dbReference type="GO" id="GO:0008270">
    <property type="term" value="F:zinc ion binding"/>
    <property type="evidence" value="ECO:0007669"/>
    <property type="project" value="UniProtKB-KW"/>
</dbReference>
<evidence type="ECO:0000313" key="5">
    <source>
        <dbReference type="Proteomes" id="UP000232323"/>
    </source>
</evidence>
<organism evidence="4 5">
    <name type="scientific">Chlamydomonas eustigma</name>
    <dbReference type="NCBI Taxonomy" id="1157962"/>
    <lineage>
        <taxon>Eukaryota</taxon>
        <taxon>Viridiplantae</taxon>
        <taxon>Chlorophyta</taxon>
        <taxon>core chlorophytes</taxon>
        <taxon>Chlorophyceae</taxon>
        <taxon>CS clade</taxon>
        <taxon>Chlamydomonadales</taxon>
        <taxon>Chlamydomonadaceae</taxon>
        <taxon>Chlamydomonas</taxon>
    </lineage>
</organism>
<sequence>MRVVDKKSIRLFCSGCHRGIHRHDSNVIECAGCHRWYHPASHQVLKSLVSRAASGNHELPAAIASTAAGSHSTAHSSSSSGNHMNKNSSGGRSWRLVFNQRPGLGGQVALGQM</sequence>
<evidence type="ECO:0000256" key="3">
    <source>
        <dbReference type="SAM" id="MobiDB-lite"/>
    </source>
</evidence>
<dbReference type="SUPFAM" id="SSF57903">
    <property type="entry name" value="FYVE/PHD zinc finger"/>
    <property type="match status" value="1"/>
</dbReference>
<dbReference type="Proteomes" id="UP000232323">
    <property type="component" value="Unassembled WGS sequence"/>
</dbReference>
<proteinExistence type="predicted"/>
<dbReference type="AlphaFoldDB" id="A0A250X8Z1"/>
<dbReference type="InterPro" id="IPR011011">
    <property type="entry name" value="Znf_FYVE_PHD"/>
</dbReference>
<keyword evidence="5" id="KW-1185">Reference proteome</keyword>
<accession>A0A250X8Z1</accession>
<name>A0A250X8Z1_9CHLO</name>
<dbReference type="InterPro" id="IPR013083">
    <property type="entry name" value="Znf_RING/FYVE/PHD"/>
</dbReference>
<protein>
    <submittedName>
        <fullName evidence="4">Uncharacterized protein</fullName>
    </submittedName>
</protein>
<keyword evidence="1" id="KW-0863">Zinc-finger</keyword>
<gene>
    <name evidence="4" type="ORF">CEUSTIGMA_g6958.t1</name>
</gene>